<dbReference type="KEGG" id="hyl:LPB072_08250"/>
<name>A0A162SSS9_9BURK</name>
<dbReference type="GO" id="GO:0000156">
    <property type="term" value="F:phosphorelay response regulator activity"/>
    <property type="evidence" value="ECO:0007669"/>
    <property type="project" value="InterPro"/>
</dbReference>
<protein>
    <recommendedName>
        <fullName evidence="1">HTH LytTR-type domain-containing protein</fullName>
    </recommendedName>
</protein>
<dbReference type="AlphaFoldDB" id="A0A162SSS9"/>
<accession>A0A162SSS9</accession>
<dbReference type="GO" id="GO:0003677">
    <property type="term" value="F:DNA binding"/>
    <property type="evidence" value="ECO:0007669"/>
    <property type="project" value="InterPro"/>
</dbReference>
<dbReference type="PANTHER" id="PTHR37299">
    <property type="entry name" value="TRANSCRIPTIONAL REGULATOR-RELATED"/>
    <property type="match status" value="1"/>
</dbReference>
<reference evidence="3 4" key="1">
    <citation type="submission" date="2016-02" db="EMBL/GenBank/DDBJ databases">
        <title>Draft genome sequence of Hydrogenophaga sp. LPB0072.</title>
        <authorList>
            <person name="Shin S.-K."/>
            <person name="Yi H."/>
        </authorList>
    </citation>
    <scope>NUCLEOTIDE SEQUENCE [LARGE SCALE GENOMIC DNA]</scope>
    <source>
        <strain evidence="3 4">LPB0072</strain>
    </source>
</reference>
<dbReference type="PROSITE" id="PS50930">
    <property type="entry name" value="HTH_LYTTR"/>
    <property type="match status" value="1"/>
</dbReference>
<dbReference type="Pfam" id="PF04397">
    <property type="entry name" value="LytTR"/>
    <property type="match status" value="1"/>
</dbReference>
<dbReference type="Proteomes" id="UP000185657">
    <property type="component" value="Unassembled WGS sequence"/>
</dbReference>
<feature type="domain" description="HTH LytTR-type" evidence="1">
    <location>
        <begin position="141"/>
        <end position="246"/>
    </location>
</feature>
<reference evidence="2 5" key="2">
    <citation type="submission" date="2016-10" db="EMBL/GenBank/DDBJ databases">
        <title>Hydorgenophaga sp. LPB0072 isolated from gastropod.</title>
        <authorList>
            <person name="Kim E."/>
            <person name="Yi H."/>
        </authorList>
    </citation>
    <scope>NUCLEOTIDE SEQUENCE [LARGE SCALE GENOMIC DNA]</scope>
    <source>
        <strain evidence="2 5">LPB0072</strain>
    </source>
</reference>
<dbReference type="PANTHER" id="PTHR37299:SF1">
    <property type="entry name" value="STAGE 0 SPORULATION PROTEIN A HOMOLOG"/>
    <property type="match status" value="1"/>
</dbReference>
<dbReference type="Gene3D" id="3.30.450.20">
    <property type="entry name" value="PAS domain"/>
    <property type="match status" value="1"/>
</dbReference>
<dbReference type="STRING" id="1763535.LPB072_08250"/>
<gene>
    <name evidence="2" type="ORF">LPB072_08250</name>
    <name evidence="3" type="ORF">LPB72_17745</name>
</gene>
<evidence type="ECO:0000313" key="2">
    <source>
        <dbReference type="EMBL" id="AOW12836.1"/>
    </source>
</evidence>
<dbReference type="EMBL" id="LVWD01000034">
    <property type="protein sequence ID" value="OAD40024.1"/>
    <property type="molecule type" value="Genomic_DNA"/>
</dbReference>
<dbReference type="Proteomes" id="UP000185680">
    <property type="component" value="Chromosome"/>
</dbReference>
<dbReference type="InterPro" id="IPR007492">
    <property type="entry name" value="LytTR_DNA-bd_dom"/>
</dbReference>
<dbReference type="Gene3D" id="2.40.50.1020">
    <property type="entry name" value="LytTr DNA-binding domain"/>
    <property type="match status" value="1"/>
</dbReference>
<dbReference type="RefSeq" id="WP_066094021.1">
    <property type="nucleotide sequence ID" value="NZ_CP017476.1"/>
</dbReference>
<dbReference type="InterPro" id="IPR046947">
    <property type="entry name" value="LytR-like"/>
</dbReference>
<dbReference type="SMART" id="SM00850">
    <property type="entry name" value="LytTR"/>
    <property type="match status" value="1"/>
</dbReference>
<evidence type="ECO:0000313" key="5">
    <source>
        <dbReference type="Proteomes" id="UP000185680"/>
    </source>
</evidence>
<sequence>MEAEVANKSPLYLLEKFEVGVIHLDAKRTVLAMNDFARKVLPVGEKQPFDKLVSSFHPARSKPKVDFLLDQASSCPMVSAVPMTMIINIPEQVLLIKVTRLADHMGKTTGFVLVFYDVTQVVSQEVAASEPPSTSVRLTRIPMVANHKVAFVDTQDVLCLESQAHSTRILTRDGFHFCNLSIGDLESRLDPEQFMRIHRCFIVNLQGVAELGREGSKTHVVLKGKNKEPVPVARGDVLRLRKALGLLSRH</sequence>
<evidence type="ECO:0000313" key="3">
    <source>
        <dbReference type="EMBL" id="OAD40024.1"/>
    </source>
</evidence>
<proteinExistence type="predicted"/>
<keyword evidence="4" id="KW-1185">Reference proteome</keyword>
<evidence type="ECO:0000259" key="1">
    <source>
        <dbReference type="PROSITE" id="PS50930"/>
    </source>
</evidence>
<dbReference type="EMBL" id="CP017476">
    <property type="protein sequence ID" value="AOW12836.1"/>
    <property type="molecule type" value="Genomic_DNA"/>
</dbReference>
<organism evidence="2 5">
    <name type="scientific">Hydrogenophaga crassostreae</name>
    <dbReference type="NCBI Taxonomy" id="1763535"/>
    <lineage>
        <taxon>Bacteria</taxon>
        <taxon>Pseudomonadati</taxon>
        <taxon>Pseudomonadota</taxon>
        <taxon>Betaproteobacteria</taxon>
        <taxon>Burkholderiales</taxon>
        <taxon>Comamonadaceae</taxon>
        <taxon>Hydrogenophaga</taxon>
    </lineage>
</organism>
<evidence type="ECO:0000313" key="4">
    <source>
        <dbReference type="Proteomes" id="UP000185657"/>
    </source>
</evidence>